<dbReference type="EnsemblMetazoa" id="PPA29797.1">
    <property type="protein sequence ID" value="PPA29797.1"/>
    <property type="gene ID" value="WBGene00202666"/>
</dbReference>
<dbReference type="PANTHER" id="PTHR22955:SF65">
    <property type="entry name" value="INTEGRASE CATALYTIC DOMAIN-CONTAINING PROTEIN"/>
    <property type="match status" value="1"/>
</dbReference>
<name>A0A2A6BYE2_PRIPA</name>
<evidence type="ECO:0000256" key="1">
    <source>
        <dbReference type="SAM" id="MobiDB-lite"/>
    </source>
</evidence>
<sequence>MEKRLSVTGLLELLSHEMVILRQTAVLSSPSFPSSTIASTPSVPSSTIHSARIRKRGWKTRPVYSCKLCDGAHSVLLCPLNHSHRRKSVMERQLCISCLRPSHLSSVCSSKQPCRYCSSSHHHSALCSSSVLEEKNPPWKDSAARAITQEKQVILLSHDLQLVNPCSGVEMRSSVFFDNGAQKSFIHEDLARSLHLDPIGHTQLDISAFGNHSMSFPSSHYIVQLRQEDGQLVHLLVHSTPRLEMEMTMTGVSPHDHDKPNPTLRTVSPGILIGSDRFWDFIHGRGPILPSGLRSIDTVFGMMVTGSTTPSSSSRPSIKRAVHGH</sequence>
<keyword evidence="4" id="KW-1185">Reference proteome</keyword>
<protein>
    <submittedName>
        <fullName evidence="3">DUF1758 domain-containing protein</fullName>
    </submittedName>
</protein>
<reference evidence="4" key="1">
    <citation type="journal article" date="2008" name="Nat. Genet.">
        <title>The Pristionchus pacificus genome provides a unique perspective on nematode lifestyle and parasitism.</title>
        <authorList>
            <person name="Dieterich C."/>
            <person name="Clifton S.W."/>
            <person name="Schuster L.N."/>
            <person name="Chinwalla A."/>
            <person name="Delehaunty K."/>
            <person name="Dinkelacker I."/>
            <person name="Fulton L."/>
            <person name="Fulton R."/>
            <person name="Godfrey J."/>
            <person name="Minx P."/>
            <person name="Mitreva M."/>
            <person name="Roeseler W."/>
            <person name="Tian H."/>
            <person name="Witte H."/>
            <person name="Yang S.P."/>
            <person name="Wilson R.K."/>
            <person name="Sommer R.J."/>
        </authorList>
    </citation>
    <scope>NUCLEOTIDE SEQUENCE [LARGE SCALE GENOMIC DNA]</scope>
    <source>
        <strain evidence="4">PS312</strain>
    </source>
</reference>
<dbReference type="OrthoDB" id="5872949at2759"/>
<evidence type="ECO:0000259" key="2">
    <source>
        <dbReference type="Pfam" id="PF05585"/>
    </source>
</evidence>
<dbReference type="AlphaFoldDB" id="A0A2A6BYE2"/>
<organism evidence="3 4">
    <name type="scientific">Pristionchus pacificus</name>
    <name type="common">Parasitic nematode worm</name>
    <dbReference type="NCBI Taxonomy" id="54126"/>
    <lineage>
        <taxon>Eukaryota</taxon>
        <taxon>Metazoa</taxon>
        <taxon>Ecdysozoa</taxon>
        <taxon>Nematoda</taxon>
        <taxon>Chromadorea</taxon>
        <taxon>Rhabditida</taxon>
        <taxon>Rhabditina</taxon>
        <taxon>Diplogasteromorpha</taxon>
        <taxon>Diplogasteroidea</taxon>
        <taxon>Neodiplogasteridae</taxon>
        <taxon>Pristionchus</taxon>
    </lineage>
</organism>
<accession>A0A2A6BYE2</accession>
<feature type="compositionally biased region" description="Low complexity" evidence="1">
    <location>
        <begin position="307"/>
        <end position="316"/>
    </location>
</feature>
<gene>
    <name evidence="3" type="primary">WBGene00202666</name>
</gene>
<reference evidence="3" key="2">
    <citation type="submission" date="2022-06" db="UniProtKB">
        <authorList>
            <consortium name="EnsemblMetazoa"/>
        </authorList>
    </citation>
    <scope>IDENTIFICATION</scope>
    <source>
        <strain evidence="3">PS312</strain>
    </source>
</reference>
<dbReference type="PANTHER" id="PTHR22955">
    <property type="entry name" value="RETROTRANSPOSON"/>
    <property type="match status" value="1"/>
</dbReference>
<evidence type="ECO:0000313" key="3">
    <source>
        <dbReference type="EnsemblMetazoa" id="PPA29797.1"/>
    </source>
</evidence>
<dbReference type="InterPro" id="IPR008737">
    <property type="entry name" value="DUF1758"/>
</dbReference>
<evidence type="ECO:0000313" key="4">
    <source>
        <dbReference type="Proteomes" id="UP000005239"/>
    </source>
</evidence>
<accession>A0A8R1UMC2</accession>
<dbReference type="Pfam" id="PF05585">
    <property type="entry name" value="DUF1758"/>
    <property type="match status" value="1"/>
</dbReference>
<feature type="region of interest" description="Disordered" evidence="1">
    <location>
        <begin position="306"/>
        <end position="325"/>
    </location>
</feature>
<dbReference type="Proteomes" id="UP000005239">
    <property type="component" value="Unassembled WGS sequence"/>
</dbReference>
<feature type="domain" description="DUF1758" evidence="2">
    <location>
        <begin position="171"/>
        <end position="301"/>
    </location>
</feature>
<proteinExistence type="predicted"/>